<organism evidence="7 8">
    <name type="scientific">Actinomortierella ambigua</name>
    <dbReference type="NCBI Taxonomy" id="1343610"/>
    <lineage>
        <taxon>Eukaryota</taxon>
        <taxon>Fungi</taxon>
        <taxon>Fungi incertae sedis</taxon>
        <taxon>Mucoromycota</taxon>
        <taxon>Mortierellomycotina</taxon>
        <taxon>Mortierellomycetes</taxon>
        <taxon>Mortierellales</taxon>
        <taxon>Mortierellaceae</taxon>
        <taxon>Actinomortierella</taxon>
    </lineage>
</organism>
<dbReference type="Gene3D" id="3.50.50.60">
    <property type="entry name" value="FAD/NAD(P)-binding domain"/>
    <property type="match status" value="1"/>
</dbReference>
<gene>
    <name evidence="7" type="ORF">DFQ27_007672</name>
</gene>
<keyword evidence="5" id="KW-1133">Transmembrane helix</keyword>
<evidence type="ECO:0000313" key="8">
    <source>
        <dbReference type="Proteomes" id="UP000807716"/>
    </source>
</evidence>
<proteinExistence type="inferred from homology"/>
<dbReference type="GO" id="GO:0004497">
    <property type="term" value="F:monooxygenase activity"/>
    <property type="evidence" value="ECO:0007669"/>
    <property type="project" value="InterPro"/>
</dbReference>
<keyword evidence="5" id="KW-0472">Membrane</keyword>
<feature type="domain" description="FAD-binding" evidence="6">
    <location>
        <begin position="11"/>
        <end position="382"/>
    </location>
</feature>
<comment type="similarity">
    <text evidence="1">Belongs to the paxM FAD-dependent monooxygenase family.</text>
</comment>
<evidence type="ECO:0000256" key="2">
    <source>
        <dbReference type="ARBA" id="ARBA00022630"/>
    </source>
</evidence>
<name>A0A9P6QIR0_9FUNG</name>
<keyword evidence="2" id="KW-0285">Flavoprotein</keyword>
<dbReference type="InterPro" id="IPR036188">
    <property type="entry name" value="FAD/NAD-bd_sf"/>
</dbReference>
<keyword evidence="4" id="KW-0560">Oxidoreductase</keyword>
<sequence length="460" mass="50721">MATKPPGTNANILISGAGIGGCIMAILLGRAGLDYLVLERATAFKRLGSSLTLSSQILRLFDQLGLLEELKERVALKVNGMTTLKQDLSLIGRTPTEYFEERYGYGTLGVARADFVEFLLSKIPSDRIQWGKRVLNVEQDDEQVTVYCADKTKYQADILIGAEGAYSPVRQSMFKYLTEKGTPPPKSDLAPLNFEMFCNVGVATNLDPKEYPVLNKENTELDAILANDLPFTVWLLKLSGNRIAWTAGGKLLSRKDKSGQETLRASEWELRTDEELAPEIRDFKVYSDKTLGDLIDKTDPELISRVMLEDKCFSTWYAGRMVLIGDACHKLMPFGGQGATQTVLDAACLASLLHELPSTDMASLNQAFSAYFKHRYPSAKAAYDSSQMATSLTANRGVMADAIRSISLKYMPDKVVTMLMDKLNGERPIVSFLPPPPDRGLLKSTSVPVSAFTHTKPTTC</sequence>
<evidence type="ECO:0000256" key="5">
    <source>
        <dbReference type="SAM" id="Phobius"/>
    </source>
</evidence>
<evidence type="ECO:0000256" key="4">
    <source>
        <dbReference type="ARBA" id="ARBA00023002"/>
    </source>
</evidence>
<dbReference type="PANTHER" id="PTHR47356">
    <property type="entry name" value="FAD-DEPENDENT MONOOXYGENASE ASQG-RELATED"/>
    <property type="match status" value="1"/>
</dbReference>
<feature type="transmembrane region" description="Helical" evidence="5">
    <location>
        <begin position="12"/>
        <end position="37"/>
    </location>
</feature>
<keyword evidence="8" id="KW-1185">Reference proteome</keyword>
<dbReference type="SUPFAM" id="SSF51905">
    <property type="entry name" value="FAD/NAD(P)-binding domain"/>
    <property type="match status" value="1"/>
</dbReference>
<dbReference type="GO" id="GO:0071949">
    <property type="term" value="F:FAD binding"/>
    <property type="evidence" value="ECO:0007669"/>
    <property type="project" value="InterPro"/>
</dbReference>
<dbReference type="PRINTS" id="PR00420">
    <property type="entry name" value="RNGMNOXGNASE"/>
</dbReference>
<keyword evidence="3" id="KW-0274">FAD</keyword>
<dbReference type="InterPro" id="IPR002938">
    <property type="entry name" value="FAD-bd"/>
</dbReference>
<dbReference type="Pfam" id="PF01494">
    <property type="entry name" value="FAD_binding_3"/>
    <property type="match status" value="1"/>
</dbReference>
<keyword evidence="5" id="KW-0812">Transmembrane</keyword>
<protein>
    <recommendedName>
        <fullName evidence="6">FAD-binding domain-containing protein</fullName>
    </recommendedName>
</protein>
<accession>A0A9P6QIR0</accession>
<dbReference type="AlphaFoldDB" id="A0A9P6QIR0"/>
<evidence type="ECO:0000313" key="7">
    <source>
        <dbReference type="EMBL" id="KAG0268043.1"/>
    </source>
</evidence>
<evidence type="ECO:0000259" key="6">
    <source>
        <dbReference type="Pfam" id="PF01494"/>
    </source>
</evidence>
<dbReference type="OrthoDB" id="9993796at2759"/>
<evidence type="ECO:0000256" key="3">
    <source>
        <dbReference type="ARBA" id="ARBA00022827"/>
    </source>
</evidence>
<dbReference type="InterPro" id="IPR050562">
    <property type="entry name" value="FAD_mOase_fung"/>
</dbReference>
<dbReference type="EMBL" id="JAAAJB010000061">
    <property type="protein sequence ID" value="KAG0268043.1"/>
    <property type="molecule type" value="Genomic_DNA"/>
</dbReference>
<evidence type="ECO:0000256" key="1">
    <source>
        <dbReference type="ARBA" id="ARBA00007992"/>
    </source>
</evidence>
<comment type="caution">
    <text evidence="7">The sequence shown here is derived from an EMBL/GenBank/DDBJ whole genome shotgun (WGS) entry which is preliminary data.</text>
</comment>
<reference evidence="7" key="1">
    <citation type="journal article" date="2020" name="Fungal Divers.">
        <title>Resolving the Mortierellaceae phylogeny through synthesis of multi-gene phylogenetics and phylogenomics.</title>
        <authorList>
            <person name="Vandepol N."/>
            <person name="Liber J."/>
            <person name="Desiro A."/>
            <person name="Na H."/>
            <person name="Kennedy M."/>
            <person name="Barry K."/>
            <person name="Grigoriev I.V."/>
            <person name="Miller A.N."/>
            <person name="O'Donnell K."/>
            <person name="Stajich J.E."/>
            <person name="Bonito G."/>
        </authorList>
    </citation>
    <scope>NUCLEOTIDE SEQUENCE</scope>
    <source>
        <strain evidence="7">BC1065</strain>
    </source>
</reference>
<dbReference type="Proteomes" id="UP000807716">
    <property type="component" value="Unassembled WGS sequence"/>
</dbReference>
<dbReference type="PROSITE" id="PS51257">
    <property type="entry name" value="PROKAR_LIPOPROTEIN"/>
    <property type="match status" value="1"/>
</dbReference>
<dbReference type="PANTHER" id="PTHR47356:SF2">
    <property type="entry name" value="FAD-BINDING DOMAIN-CONTAINING PROTEIN-RELATED"/>
    <property type="match status" value="1"/>
</dbReference>